<dbReference type="Gene3D" id="1.25.40.10">
    <property type="entry name" value="Tetratricopeptide repeat domain"/>
    <property type="match status" value="3"/>
</dbReference>
<dbReference type="InterPro" id="IPR019734">
    <property type="entry name" value="TPR_rpt"/>
</dbReference>
<dbReference type="RefSeq" id="WP_127080111.1">
    <property type="nucleotide sequence ID" value="NZ_RSCL01000003.1"/>
</dbReference>
<proteinExistence type="predicted"/>
<reference evidence="3" key="2">
    <citation type="journal article" date="2019" name="Genome Biol. Evol.">
        <title>Day and night: Metabolic profiles and evolutionary relationships of six axenic non-marine cyanobacteria.</title>
        <authorList>
            <person name="Will S.E."/>
            <person name="Henke P."/>
            <person name="Boedeker C."/>
            <person name="Huang S."/>
            <person name="Brinkmann H."/>
            <person name="Rohde M."/>
            <person name="Jarek M."/>
            <person name="Friedl T."/>
            <person name="Seufert S."/>
            <person name="Schumacher M."/>
            <person name="Overmann J."/>
            <person name="Neumann-Schaal M."/>
            <person name="Petersen J."/>
        </authorList>
    </citation>
    <scope>NUCLEOTIDE SEQUENCE [LARGE SCALE GENOMIC DNA]</scope>
    <source>
        <strain evidence="3">PCC 7102</strain>
    </source>
</reference>
<evidence type="ECO:0000256" key="1">
    <source>
        <dbReference type="SAM" id="Coils"/>
    </source>
</evidence>
<dbReference type="AlphaFoldDB" id="A0A3S1APZ0"/>
<dbReference type="PANTHER" id="PTHR10098">
    <property type="entry name" value="RAPSYN-RELATED"/>
    <property type="match status" value="1"/>
</dbReference>
<evidence type="ECO:0000313" key="4">
    <source>
        <dbReference type="Proteomes" id="UP000271624"/>
    </source>
</evidence>
<gene>
    <name evidence="3" type="ORF">DSM106972_014550</name>
</gene>
<protein>
    <recommendedName>
        <fullName evidence="2">CHAT domain-containing protein</fullName>
    </recommendedName>
</protein>
<dbReference type="EMBL" id="RSCL01000003">
    <property type="protein sequence ID" value="RUT08287.1"/>
    <property type="molecule type" value="Genomic_DNA"/>
</dbReference>
<dbReference type="Pfam" id="PF12770">
    <property type="entry name" value="CHAT"/>
    <property type="match status" value="1"/>
</dbReference>
<sequence length="862" mass="96324">MTSKKRKKTSNSWQKALFLLTITFLLLINNVSLSTKQISIGQFVAAQSRDASNIIQRENLARGYSQVGKLEEAIQEWAKVITYYRQAGNNKQVGRLKIEQAQVYSRLGQPRNAIELLCNPDTEKKCDSDSSIEIARSFKDEIGEIAAMGALGDAYRLAGDYKVSVSYLEQSLQKAQKLKNIGLPKSILSGVLNGLGNVHISLAQVKYRQANSVTSSGDDGTTFINDAQEEDSKAINYLQQNLEIVRTQNNVLGIVRSLQRIIPLYYRNNETAKAKTSLLEAINLLDKLPETRARVYATINLANLLQPPIDAVSRITCPAPSLQKTELLLQAVNIGQRLQDFRAESFALGELGHIYECQQDYPKAMEITRTARLAAEKSLKAQDSLYLWEWQAARILKAQGKTSEAISVYDQAVKTLESIRSDFLTANRDIQLDFRDTVEPIYRELVALRLSTEQPIQTVSKSVASKENKNKSNNFTYILRTIDSLKLAELQNYFGDDCIIVPIQTESINEIADKSSKTAFINTVVLNNKTAVILTLPGGENRYSSIPVARQEFNNKINEFRKGLEAIRDNDEFDSTLAGDIYNWLIKPFEEFLKPEEIKTLVFSQDGVLRSVPMAALYDSVSKKYLIQKYAIATIPGLNLTDIRPLNRQNLKILALGLSEDAFLKDRNAVIPGLDDVPNELNAILEKIPGKKLLNAEFTASRLEAELKKQSYPIIHIATHGEFGAEPEETYIITGEKELMSRQNKTLNFNQLEQKIRRVTRNNKQLELLTLTACKTARGDERATLGLAGVAIQAGARSALASLWSIPDAPTAEIAKVFYEKLSSNRNISKAEALQAAQIALIEGKYTHPANWAPFILIGNWL</sequence>
<dbReference type="InterPro" id="IPR011990">
    <property type="entry name" value="TPR-like_helical_dom_sf"/>
</dbReference>
<evidence type="ECO:0000259" key="2">
    <source>
        <dbReference type="Pfam" id="PF12770"/>
    </source>
</evidence>
<name>A0A3S1APZ0_9CYAN</name>
<comment type="caution">
    <text evidence="3">The sequence shown here is derived from an EMBL/GenBank/DDBJ whole genome shotgun (WGS) entry which is preliminary data.</text>
</comment>
<feature type="domain" description="CHAT" evidence="2">
    <location>
        <begin position="577"/>
        <end position="860"/>
    </location>
</feature>
<reference evidence="3" key="1">
    <citation type="submission" date="2018-12" db="EMBL/GenBank/DDBJ databases">
        <authorList>
            <person name="Will S."/>
            <person name="Neumann-Schaal M."/>
            <person name="Henke P."/>
        </authorList>
    </citation>
    <scope>NUCLEOTIDE SEQUENCE</scope>
    <source>
        <strain evidence="3">PCC 7102</strain>
    </source>
</reference>
<dbReference type="Proteomes" id="UP000271624">
    <property type="component" value="Unassembled WGS sequence"/>
</dbReference>
<dbReference type="SMART" id="SM00028">
    <property type="entry name" value="TPR"/>
    <property type="match status" value="5"/>
</dbReference>
<dbReference type="InterPro" id="IPR024983">
    <property type="entry name" value="CHAT_dom"/>
</dbReference>
<dbReference type="OrthoDB" id="446317at2"/>
<evidence type="ECO:0000313" key="3">
    <source>
        <dbReference type="EMBL" id="RUT08287.1"/>
    </source>
</evidence>
<accession>A0A3S1APZ0</accession>
<dbReference type="SUPFAM" id="SSF48452">
    <property type="entry name" value="TPR-like"/>
    <property type="match status" value="3"/>
</dbReference>
<keyword evidence="1" id="KW-0175">Coiled coil</keyword>
<dbReference type="Pfam" id="PF13176">
    <property type="entry name" value="TPR_7"/>
    <property type="match status" value="1"/>
</dbReference>
<organism evidence="3 4">
    <name type="scientific">Dulcicalothrix desertica PCC 7102</name>
    <dbReference type="NCBI Taxonomy" id="232991"/>
    <lineage>
        <taxon>Bacteria</taxon>
        <taxon>Bacillati</taxon>
        <taxon>Cyanobacteriota</taxon>
        <taxon>Cyanophyceae</taxon>
        <taxon>Nostocales</taxon>
        <taxon>Calotrichaceae</taxon>
        <taxon>Dulcicalothrix</taxon>
    </lineage>
</organism>
<feature type="coiled-coil region" evidence="1">
    <location>
        <begin position="742"/>
        <end position="769"/>
    </location>
</feature>
<keyword evidence="4" id="KW-1185">Reference proteome</keyword>